<dbReference type="PROSITE" id="PS51194">
    <property type="entry name" value="HELICASE_CTER"/>
    <property type="match status" value="1"/>
</dbReference>
<evidence type="ECO:0000313" key="12">
    <source>
        <dbReference type="Proteomes" id="UP001162480"/>
    </source>
</evidence>
<feature type="compositionally biased region" description="Polar residues" evidence="7">
    <location>
        <begin position="1318"/>
        <end position="1327"/>
    </location>
</feature>
<keyword evidence="4 11" id="KW-0347">Helicase</keyword>
<keyword evidence="5" id="KW-0067">ATP-binding</keyword>
<dbReference type="InterPro" id="IPR014014">
    <property type="entry name" value="RNA_helicase_DEAD_Q_motif"/>
</dbReference>
<feature type="compositionally biased region" description="Polar residues" evidence="7">
    <location>
        <begin position="1100"/>
        <end position="1110"/>
    </location>
</feature>
<dbReference type="Pfam" id="PF00270">
    <property type="entry name" value="DEAD"/>
    <property type="match status" value="1"/>
</dbReference>
<feature type="region of interest" description="Disordered" evidence="7">
    <location>
        <begin position="1355"/>
        <end position="1430"/>
    </location>
</feature>
<dbReference type="PROSITE" id="PS51195">
    <property type="entry name" value="Q_MOTIF"/>
    <property type="match status" value="1"/>
</dbReference>
<proteinExistence type="predicted"/>
<dbReference type="Gene3D" id="3.40.50.300">
    <property type="entry name" value="P-loop containing nucleotide triphosphate hydrolases"/>
    <property type="match status" value="2"/>
</dbReference>
<feature type="compositionally biased region" description="Basic and acidic residues" evidence="7">
    <location>
        <begin position="972"/>
        <end position="981"/>
    </location>
</feature>
<feature type="compositionally biased region" description="Low complexity" evidence="7">
    <location>
        <begin position="655"/>
        <end position="666"/>
    </location>
</feature>
<dbReference type="GO" id="GO:0005524">
    <property type="term" value="F:ATP binding"/>
    <property type="evidence" value="ECO:0007669"/>
    <property type="project" value="UniProtKB-KW"/>
</dbReference>
<feature type="region of interest" description="Disordered" evidence="7">
    <location>
        <begin position="808"/>
        <end position="1169"/>
    </location>
</feature>
<feature type="short sequence motif" description="Q motif" evidence="6">
    <location>
        <begin position="123"/>
        <end position="151"/>
    </location>
</feature>
<dbReference type="SMART" id="SM00490">
    <property type="entry name" value="HELICc"/>
    <property type="match status" value="1"/>
</dbReference>
<evidence type="ECO:0000256" key="6">
    <source>
        <dbReference type="PROSITE-ProRule" id="PRU00552"/>
    </source>
</evidence>
<dbReference type="GO" id="GO:0016787">
    <property type="term" value="F:hydrolase activity"/>
    <property type="evidence" value="ECO:0007669"/>
    <property type="project" value="UniProtKB-KW"/>
</dbReference>
<feature type="compositionally biased region" description="Polar residues" evidence="7">
    <location>
        <begin position="726"/>
        <end position="736"/>
    </location>
</feature>
<evidence type="ECO:0000256" key="2">
    <source>
        <dbReference type="ARBA" id="ARBA00022741"/>
    </source>
</evidence>
<keyword evidence="12" id="KW-1185">Reference proteome</keyword>
<dbReference type="EMBL" id="OX597824">
    <property type="protein sequence ID" value="CAI9729683.1"/>
    <property type="molecule type" value="Genomic_DNA"/>
</dbReference>
<evidence type="ECO:0000313" key="11">
    <source>
        <dbReference type="EMBL" id="CAI9729683.1"/>
    </source>
</evidence>
<dbReference type="InterPro" id="IPR001650">
    <property type="entry name" value="Helicase_C-like"/>
</dbReference>
<feature type="compositionally biased region" description="Basic and acidic residues" evidence="7">
    <location>
        <begin position="672"/>
        <end position="681"/>
    </location>
</feature>
<reference evidence="11" key="1">
    <citation type="submission" date="2023-08" db="EMBL/GenBank/DDBJ databases">
        <authorList>
            <person name="Alioto T."/>
            <person name="Alioto T."/>
            <person name="Gomez Garrido J."/>
        </authorList>
    </citation>
    <scope>NUCLEOTIDE SEQUENCE</scope>
</reference>
<feature type="compositionally biased region" description="Basic and acidic residues" evidence="7">
    <location>
        <begin position="824"/>
        <end position="834"/>
    </location>
</feature>
<name>A0AA36FCE9_OCTVU</name>
<dbReference type="InterPro" id="IPR027417">
    <property type="entry name" value="P-loop_NTPase"/>
</dbReference>
<accession>A0AA36FCE9</accession>
<dbReference type="EC" id="3.6.4.13" evidence="1"/>
<dbReference type="InterPro" id="IPR014001">
    <property type="entry name" value="Helicase_ATP-bd"/>
</dbReference>
<dbReference type="Pfam" id="PF00271">
    <property type="entry name" value="Helicase_C"/>
    <property type="match status" value="1"/>
</dbReference>
<feature type="compositionally biased region" description="Basic and acidic residues" evidence="7">
    <location>
        <begin position="1377"/>
        <end position="1391"/>
    </location>
</feature>
<feature type="domain" description="DEAD-box RNA helicase Q" evidence="10">
    <location>
        <begin position="123"/>
        <end position="151"/>
    </location>
</feature>
<evidence type="ECO:0000256" key="5">
    <source>
        <dbReference type="ARBA" id="ARBA00022840"/>
    </source>
</evidence>
<feature type="compositionally biased region" description="Polar residues" evidence="7">
    <location>
        <begin position="1122"/>
        <end position="1138"/>
    </location>
</feature>
<dbReference type="PROSITE" id="PS51192">
    <property type="entry name" value="HELICASE_ATP_BIND_1"/>
    <property type="match status" value="1"/>
</dbReference>
<gene>
    <name evidence="11" type="ORF">OCTVUL_1B014723</name>
</gene>
<dbReference type="InterPro" id="IPR050079">
    <property type="entry name" value="DEAD_box_RNA_helicase"/>
</dbReference>
<dbReference type="Proteomes" id="UP001162480">
    <property type="component" value="Chromosome 11"/>
</dbReference>
<sequence>MNWACVWRGLQQDSLLIALTVRHMSTANKFIPRITIPQKMVLNLNKQNIRNERTKRVKKPLKFKSPLVISCHREKFNHHKGQTYNDFNPKTLASYGWKHRKSVGDHFTLMDWNSNPAVVTKPKSFEDLNLMSRLRDYLSEAGLSTPTDVQIKAIPEILQGNNVICAAETGSGKTLAYLLPIFQLIKQYNDIVTNSKHKNSPKSIIIVPSRELAIQIMSVIKDLTKIMPLETQLILGKVGSMEQLVLNKKMDILVTTPGALQAMLAKNKIKFHNLLQLVLDEADTLLDDSFHSNIVSILNHMKAHIKTISPADLSAAAAAASSSSEHPPISVSGTQIILASATLPTSLDAKIGNIIPLDTFTRVTTEYLHHIPPHIKQKFVRLLPSEKPGFVLKFAKKNKMSSVMLFCKDNSSSYWLYKFLEENGVSAALFNGNVFAEERKDIYQKFMNQDFSILVSTDIASRGLDTTHVQTVMNYDFPHFVSDYIHRVGRVGRLGSNATSEVISLVAHKYEVEIVWLLEMAARKMTQIHNVNANIKRKLFFFWVHLAGFSYTTLRDVKPKEQEANENSTKPPWWKRINLGENKYRNGIALLCISVGYLVLFISIIYPRRAVKQLWLLKGGRAVKIDTFGYKSHYVAPLDSISFDNPLHWMACSKDYSGQSSSSQRSIQRDGNGQEHVEIKPKIVPGISKRDSNRNGTNKPSNEIPGEHSTLQESSSGPSDTDKQSNTKPIQQQSAFSLRPKTGLRGSVAPRLHGSMDSMKHIPTAAPGNVPSDPNSEAAVSVATDQCSNSDTTPSTVVAADQSINATPGNQVAELSTPVVAPVKDSEKQPDETIKGTLTANILEAENAENSSQVSASVKEVEKGPLTTENTPKPAAKPVISRRSRFSVQPKIRTKVPNLSGVSSSPSKPAIPSVLESQHVSSEVQKASPATKNDEPKLQSKSVSENNDTTELVGEGIAQETRIDLSKPNTDAVEKIEKSVSNDKTLSSSDKPAVGATADGKSLTNSGKTANDVVSDNKTLSVSGKTLTTASPEDKDLGSSSSSSKTADDVTTDGTNLPAGGNTVTVATSDDKTIPSSGKTVADTTSDSKAPLSNDKPTTDAASGVTTLPSSGKPVTDETSNDKTLSNSNKPTTVTPQKVISRRSRFALQPKIGARPGNRPFCTSSPQVKPTVRFQDLERKQQLPEHLQKLSEEKTIGLSTVVVFQDGKECEVIDPTPLSAEPEASPSPKSATSEICSSSQVESLSPSVESGDVTDSASLSEKNKPIPQIKSSDEIVAAAATNVSKSQELETKSPVSRRSKFQVRPKLGITKRPENTTEECANQETQKSTKILKPTISKLPLTKAVKNLGTANSFTKLVNSEPDGSSTDHTPPKVPRIMKDDSHVDNTKQKDYLVTLPKTVTKSRKTLPLREKQKKPDLSEHPADKPPDRSKMKMRDLIYWNPISSPMKSPEKKTTRTIRIGEEVPPKVPETQSNENEPFAVPQVKIGADGNIVINEESLVISNTQPSAPICSETVDETDIYSNYGSFRKYTPKSKWSLKEIFPGSKYSWN</sequence>
<feature type="domain" description="Helicase ATP-binding" evidence="8">
    <location>
        <begin position="154"/>
        <end position="361"/>
    </location>
</feature>
<evidence type="ECO:0000256" key="3">
    <source>
        <dbReference type="ARBA" id="ARBA00022801"/>
    </source>
</evidence>
<feature type="domain" description="Helicase C-terminal" evidence="9">
    <location>
        <begin position="374"/>
        <end position="539"/>
    </location>
</feature>
<dbReference type="SUPFAM" id="SSF52540">
    <property type="entry name" value="P-loop containing nucleoside triphosphate hydrolases"/>
    <property type="match status" value="1"/>
</dbReference>
<dbReference type="Pfam" id="PF06979">
    <property type="entry name" value="TMEM70"/>
    <property type="match status" value="1"/>
</dbReference>
<feature type="compositionally biased region" description="Polar residues" evidence="7">
    <location>
        <begin position="1355"/>
        <end position="1369"/>
    </location>
</feature>
<evidence type="ECO:0000256" key="4">
    <source>
        <dbReference type="ARBA" id="ARBA00022806"/>
    </source>
</evidence>
<dbReference type="GO" id="GO:0003724">
    <property type="term" value="F:RNA helicase activity"/>
    <property type="evidence" value="ECO:0007669"/>
    <property type="project" value="UniProtKB-EC"/>
</dbReference>
<feature type="compositionally biased region" description="Polar residues" evidence="7">
    <location>
        <begin position="915"/>
        <end position="931"/>
    </location>
</feature>
<feature type="compositionally biased region" description="Polar residues" evidence="7">
    <location>
        <begin position="1002"/>
        <end position="1031"/>
    </location>
</feature>
<feature type="region of interest" description="Disordered" evidence="7">
    <location>
        <begin position="1213"/>
        <end position="1327"/>
    </location>
</feature>
<dbReference type="InterPro" id="IPR045325">
    <property type="entry name" value="TMEM70/TMEM186/TMEM223"/>
</dbReference>
<dbReference type="PANTHER" id="PTHR47959:SF1">
    <property type="entry name" value="ATP-DEPENDENT RNA HELICASE DBPA"/>
    <property type="match status" value="1"/>
</dbReference>
<dbReference type="GO" id="GO:0005829">
    <property type="term" value="C:cytosol"/>
    <property type="evidence" value="ECO:0007669"/>
    <property type="project" value="TreeGrafter"/>
</dbReference>
<dbReference type="SMART" id="SM00487">
    <property type="entry name" value="DEXDc"/>
    <property type="match status" value="1"/>
</dbReference>
<dbReference type="PANTHER" id="PTHR47959">
    <property type="entry name" value="ATP-DEPENDENT RNA HELICASE RHLE-RELATED"/>
    <property type="match status" value="1"/>
</dbReference>
<feature type="compositionally biased region" description="Polar residues" evidence="7">
    <location>
        <begin position="1062"/>
        <end position="1088"/>
    </location>
</feature>
<keyword evidence="2" id="KW-0547">Nucleotide-binding</keyword>
<feature type="compositionally biased region" description="Basic and acidic residues" evidence="7">
    <location>
        <begin position="1408"/>
        <end position="1430"/>
    </location>
</feature>
<evidence type="ECO:0000256" key="7">
    <source>
        <dbReference type="SAM" id="MobiDB-lite"/>
    </source>
</evidence>
<keyword evidence="3" id="KW-0378">Hydrolase</keyword>
<protein>
    <recommendedName>
        <fullName evidence="1">RNA helicase</fullName>
        <ecNumber evidence="1">3.6.4.13</ecNumber>
    </recommendedName>
</protein>
<feature type="compositionally biased region" description="Polar residues" evidence="7">
    <location>
        <begin position="709"/>
        <end position="719"/>
    </location>
</feature>
<dbReference type="CDD" id="cd18787">
    <property type="entry name" value="SF2_C_DEAD"/>
    <property type="match status" value="1"/>
</dbReference>
<evidence type="ECO:0000256" key="1">
    <source>
        <dbReference type="ARBA" id="ARBA00012552"/>
    </source>
</evidence>
<feature type="compositionally biased region" description="Low complexity" evidence="7">
    <location>
        <begin position="1215"/>
        <end position="1250"/>
    </location>
</feature>
<evidence type="ECO:0000259" key="9">
    <source>
        <dbReference type="PROSITE" id="PS51194"/>
    </source>
</evidence>
<organism evidence="11 12">
    <name type="scientific">Octopus vulgaris</name>
    <name type="common">Common octopus</name>
    <dbReference type="NCBI Taxonomy" id="6645"/>
    <lineage>
        <taxon>Eukaryota</taxon>
        <taxon>Metazoa</taxon>
        <taxon>Spiralia</taxon>
        <taxon>Lophotrochozoa</taxon>
        <taxon>Mollusca</taxon>
        <taxon>Cephalopoda</taxon>
        <taxon>Coleoidea</taxon>
        <taxon>Octopodiformes</taxon>
        <taxon>Octopoda</taxon>
        <taxon>Incirrata</taxon>
        <taxon>Octopodidae</taxon>
        <taxon>Octopus</taxon>
    </lineage>
</organism>
<dbReference type="InterPro" id="IPR011545">
    <property type="entry name" value="DEAD/DEAH_box_helicase_dom"/>
</dbReference>
<dbReference type="GO" id="GO:0003676">
    <property type="term" value="F:nucleic acid binding"/>
    <property type="evidence" value="ECO:0007669"/>
    <property type="project" value="InterPro"/>
</dbReference>
<evidence type="ECO:0000259" key="10">
    <source>
        <dbReference type="PROSITE" id="PS51195"/>
    </source>
</evidence>
<feature type="region of interest" description="Disordered" evidence="7">
    <location>
        <begin position="655"/>
        <end position="778"/>
    </location>
</feature>
<feature type="compositionally biased region" description="Polar residues" evidence="7">
    <location>
        <begin position="939"/>
        <end position="950"/>
    </location>
</feature>
<evidence type="ECO:0000259" key="8">
    <source>
        <dbReference type="PROSITE" id="PS51192"/>
    </source>
</evidence>